<reference evidence="2" key="2">
    <citation type="submission" date="2025-09" db="UniProtKB">
        <authorList>
            <consortium name="Ensembl"/>
        </authorList>
    </citation>
    <scope>IDENTIFICATION</scope>
</reference>
<accession>A0A2K5I088</accession>
<evidence type="ECO:0000313" key="2">
    <source>
        <dbReference type="Ensembl" id="ENSCANP00000010044.1"/>
    </source>
</evidence>
<dbReference type="Ensembl" id="ENSCANT00000032927.1">
    <property type="protein sequence ID" value="ENSCANP00000010044.1"/>
    <property type="gene ID" value="ENSCANG00000028427.1"/>
</dbReference>
<feature type="region of interest" description="Disordered" evidence="1">
    <location>
        <begin position="24"/>
        <end position="53"/>
    </location>
</feature>
<dbReference type="AlphaFoldDB" id="A0A2K5I088"/>
<reference evidence="2" key="1">
    <citation type="submission" date="2025-08" db="UniProtKB">
        <authorList>
            <consortium name="Ensembl"/>
        </authorList>
    </citation>
    <scope>IDENTIFICATION</scope>
</reference>
<keyword evidence="3" id="KW-1185">Reference proteome</keyword>
<sequence length="53" mass="5854">MTTSSWMMARHLASVASPAKQHGHWLQPQWGWPSGQTTPLRPCASSRSPHLAC</sequence>
<dbReference type="Proteomes" id="UP000233080">
    <property type="component" value="Unassembled WGS sequence"/>
</dbReference>
<evidence type="ECO:0000313" key="3">
    <source>
        <dbReference type="Proteomes" id="UP000233080"/>
    </source>
</evidence>
<organism evidence="2 3">
    <name type="scientific">Colobus angolensis palliatus</name>
    <name type="common">Peters' Angolan colobus</name>
    <dbReference type="NCBI Taxonomy" id="336983"/>
    <lineage>
        <taxon>Eukaryota</taxon>
        <taxon>Metazoa</taxon>
        <taxon>Chordata</taxon>
        <taxon>Craniata</taxon>
        <taxon>Vertebrata</taxon>
        <taxon>Euteleostomi</taxon>
        <taxon>Mammalia</taxon>
        <taxon>Eutheria</taxon>
        <taxon>Euarchontoglires</taxon>
        <taxon>Primates</taxon>
        <taxon>Haplorrhini</taxon>
        <taxon>Catarrhini</taxon>
        <taxon>Cercopithecidae</taxon>
        <taxon>Colobinae</taxon>
        <taxon>Colobus</taxon>
    </lineage>
</organism>
<proteinExistence type="predicted"/>
<protein>
    <submittedName>
        <fullName evidence="2">Uncharacterized protein</fullName>
    </submittedName>
</protein>
<evidence type="ECO:0000256" key="1">
    <source>
        <dbReference type="SAM" id="MobiDB-lite"/>
    </source>
</evidence>
<name>A0A2K5I088_COLAP</name>